<dbReference type="EMBL" id="AAVO02000030">
    <property type="protein sequence ID" value="EDM85481.1"/>
    <property type="molecule type" value="Genomic_DNA"/>
</dbReference>
<sequence length="340" mass="38501">MKKTGGSCLAEYRRFVAYVYEYQKEKKGSNCGFVKIEVRGEICRIELHLQCPGLMPESTCSVYGFVRNRGLLDGILLGGCVTGEGKVECILEISAGNMGDSGKSLDEMGGMIFVTEQGGFFGTEWDDQMIRPGNFRVVEKKMIPETQPDLSETERSSEEEIAESKTEAPEQDRDDRTEQAENVQKEETTQQELHSQSVQESDASDLVSEEMLHEHDKPHPSCPLPGTPCDAFSDGELSDCRKISPQDLCHLGRRACMLRNNRFVQYGSYNFGHLLLCRNKCGQMVLGIPGAYDQQERFMANMFGFPYFKESRHIQIPGRKGGYWYRLIDTSDFDKWDGRQ</sequence>
<organism evidence="3 4">
    <name type="scientific">Blautia obeum ATCC 29174</name>
    <dbReference type="NCBI Taxonomy" id="411459"/>
    <lineage>
        <taxon>Bacteria</taxon>
        <taxon>Bacillati</taxon>
        <taxon>Bacillota</taxon>
        <taxon>Clostridia</taxon>
        <taxon>Lachnospirales</taxon>
        <taxon>Lachnospiraceae</taxon>
        <taxon>Blautia</taxon>
    </lineage>
</organism>
<feature type="domain" description="DUF6128" evidence="2">
    <location>
        <begin position="220"/>
        <end position="308"/>
    </location>
</feature>
<accession>A5ZY33</accession>
<feature type="compositionally biased region" description="Basic and acidic residues" evidence="1">
    <location>
        <begin position="210"/>
        <end position="219"/>
    </location>
</feature>
<evidence type="ECO:0000256" key="1">
    <source>
        <dbReference type="SAM" id="MobiDB-lite"/>
    </source>
</evidence>
<evidence type="ECO:0000313" key="3">
    <source>
        <dbReference type="EMBL" id="EDM85481.1"/>
    </source>
</evidence>
<protein>
    <submittedName>
        <fullName evidence="3">Conserved domain protein</fullName>
    </submittedName>
</protein>
<dbReference type="Proteomes" id="UP000006002">
    <property type="component" value="Unassembled WGS sequence"/>
</dbReference>
<reference evidence="3 4" key="2">
    <citation type="submission" date="2007-04" db="EMBL/GenBank/DDBJ databases">
        <title>Draft genome sequence of Ruminococcus obeum (ATCC 29174).</title>
        <authorList>
            <person name="Sudarsanam P."/>
            <person name="Ley R."/>
            <person name="Guruge J."/>
            <person name="Turnbaugh P.J."/>
            <person name="Mahowald M."/>
            <person name="Liep D."/>
            <person name="Gordon J."/>
        </authorList>
    </citation>
    <scope>NUCLEOTIDE SEQUENCE [LARGE SCALE GENOMIC DNA]</scope>
    <source>
        <strain evidence="3 4">ATCC 29174</strain>
    </source>
</reference>
<reference evidence="3 4" key="1">
    <citation type="submission" date="2007-03" db="EMBL/GenBank/DDBJ databases">
        <authorList>
            <person name="Fulton L."/>
            <person name="Clifton S."/>
            <person name="Fulton B."/>
            <person name="Xu J."/>
            <person name="Minx P."/>
            <person name="Pepin K.H."/>
            <person name="Johnson M."/>
            <person name="Thiruvilangam P."/>
            <person name="Bhonagiri V."/>
            <person name="Nash W.E."/>
            <person name="Mardis E.R."/>
            <person name="Wilson R.K."/>
        </authorList>
    </citation>
    <scope>NUCLEOTIDE SEQUENCE [LARGE SCALE GENOMIC DNA]</scope>
    <source>
        <strain evidence="3 4">ATCC 29174</strain>
    </source>
</reference>
<name>A5ZY33_9FIRM</name>
<feature type="region of interest" description="Disordered" evidence="1">
    <location>
        <begin position="142"/>
        <end position="224"/>
    </location>
</feature>
<dbReference type="eggNOG" id="ENOG5030VT8">
    <property type="taxonomic scope" value="Bacteria"/>
</dbReference>
<proteinExistence type="predicted"/>
<dbReference type="Pfam" id="PF19623">
    <property type="entry name" value="DUF6128"/>
    <property type="match status" value="1"/>
</dbReference>
<dbReference type="AlphaFoldDB" id="A5ZY33"/>
<evidence type="ECO:0000313" key="4">
    <source>
        <dbReference type="Proteomes" id="UP000006002"/>
    </source>
</evidence>
<dbReference type="HOGENOM" id="CLU_041003_0_0_9"/>
<evidence type="ECO:0000259" key="2">
    <source>
        <dbReference type="Pfam" id="PF19623"/>
    </source>
</evidence>
<comment type="caution">
    <text evidence="3">The sequence shown here is derived from an EMBL/GenBank/DDBJ whole genome shotgun (WGS) entry which is preliminary data.</text>
</comment>
<feature type="compositionally biased region" description="Polar residues" evidence="1">
    <location>
        <begin position="190"/>
        <end position="201"/>
    </location>
</feature>
<feature type="compositionally biased region" description="Basic and acidic residues" evidence="1">
    <location>
        <begin position="152"/>
        <end position="188"/>
    </location>
</feature>
<gene>
    <name evidence="3" type="ORF">RUMOBE_03939</name>
</gene>
<dbReference type="InterPro" id="IPR046131">
    <property type="entry name" value="DUF6128"/>
</dbReference>